<evidence type="ECO:0000256" key="1">
    <source>
        <dbReference type="ARBA" id="ARBA00000851"/>
    </source>
</evidence>
<dbReference type="PANTHER" id="PTHR30195">
    <property type="entry name" value="TYPE I SITE-SPECIFIC DEOXYRIBONUCLEASE PROTEIN SUBUNIT M AND R"/>
    <property type="match status" value="1"/>
</dbReference>
<evidence type="ECO:0000256" key="7">
    <source>
        <dbReference type="ARBA" id="ARBA00022759"/>
    </source>
</evidence>
<dbReference type="Pfam" id="PF22679">
    <property type="entry name" value="T1R_D3-like"/>
    <property type="match status" value="1"/>
</dbReference>
<keyword evidence="14" id="KW-1185">Reference proteome</keyword>
<dbReference type="InterPro" id="IPR014001">
    <property type="entry name" value="Helicase_ATP-bd"/>
</dbReference>
<dbReference type="GO" id="GO:0009307">
    <property type="term" value="P:DNA restriction-modification system"/>
    <property type="evidence" value="ECO:0007669"/>
    <property type="project" value="UniProtKB-KW"/>
</dbReference>
<evidence type="ECO:0000256" key="10">
    <source>
        <dbReference type="ARBA" id="ARBA00023125"/>
    </source>
</evidence>
<dbReference type="GO" id="GO:0004386">
    <property type="term" value="F:helicase activity"/>
    <property type="evidence" value="ECO:0007669"/>
    <property type="project" value="UniProtKB-KW"/>
</dbReference>
<dbReference type="PROSITE" id="PS51192">
    <property type="entry name" value="HELICASE_ATP_BIND_1"/>
    <property type="match status" value="1"/>
</dbReference>
<dbReference type="Gene3D" id="3.40.50.300">
    <property type="entry name" value="P-loop containing nucleotide triphosphate hydrolases"/>
    <property type="match status" value="2"/>
</dbReference>
<dbReference type="GO" id="GO:0005524">
    <property type="term" value="F:ATP binding"/>
    <property type="evidence" value="ECO:0007669"/>
    <property type="project" value="UniProtKB-KW"/>
</dbReference>
<dbReference type="SMART" id="SM00487">
    <property type="entry name" value="DEXDc"/>
    <property type="match status" value="1"/>
</dbReference>
<comment type="caution">
    <text evidence="13">The sequence shown here is derived from an EMBL/GenBank/DDBJ whole genome shotgun (WGS) entry which is preliminary data.</text>
</comment>
<gene>
    <name evidence="13" type="ORF">ADN01_05545</name>
</gene>
<dbReference type="SUPFAM" id="SSF52540">
    <property type="entry name" value="P-loop containing nucleoside triphosphate hydrolases"/>
    <property type="match status" value="2"/>
</dbReference>
<keyword evidence="5 11" id="KW-0547">Nucleotide-binding</keyword>
<keyword evidence="4" id="KW-0540">Nuclease</keyword>
<dbReference type="EMBL" id="LGCM01000022">
    <property type="protein sequence ID" value="KPL86607.1"/>
    <property type="molecule type" value="Genomic_DNA"/>
</dbReference>
<dbReference type="STRING" id="229921.ADN01_05545"/>
<dbReference type="Proteomes" id="UP000050501">
    <property type="component" value="Unassembled WGS sequence"/>
</dbReference>
<evidence type="ECO:0000259" key="12">
    <source>
        <dbReference type="PROSITE" id="PS51192"/>
    </source>
</evidence>
<evidence type="ECO:0000256" key="8">
    <source>
        <dbReference type="ARBA" id="ARBA00022801"/>
    </source>
</evidence>
<dbReference type="InterPro" id="IPR040980">
    <property type="entry name" value="SWI2_SNF2"/>
</dbReference>
<reference evidence="13 14" key="1">
    <citation type="submission" date="2015-07" db="EMBL/GenBank/DDBJ databases">
        <title>Genome sequence of Levilinea saccharolytica DSM 16555.</title>
        <authorList>
            <person name="Hemp J."/>
            <person name="Ward L.M."/>
            <person name="Pace L.A."/>
            <person name="Fischer W.W."/>
        </authorList>
    </citation>
    <scope>NUCLEOTIDE SEQUENCE [LARGE SCALE GENOMIC DNA]</scope>
    <source>
        <strain evidence="13 14">KIBI-1</strain>
    </source>
</reference>
<dbReference type="EC" id="3.1.21.3" evidence="11"/>
<keyword evidence="13" id="KW-0347">Helicase</keyword>
<proteinExistence type="inferred from homology"/>
<dbReference type="CDD" id="cd18800">
    <property type="entry name" value="SF2_C_EcoR124I-like"/>
    <property type="match status" value="1"/>
</dbReference>
<dbReference type="InterPro" id="IPR051268">
    <property type="entry name" value="Type-I_R_enzyme_R_subunit"/>
</dbReference>
<sequence>MFNESNSVELFIRDLLCGKTGKQIGEQPGLYAGTLTQLARGQGWVYKPADKLHRSTQDVLLEDELRAALIRLNPEIAEQPDRADEVLYRLRAVLLSVKSDGLVRANEEFTIWLRGERSMPFGPNHEHTSVRLIDFENIGNNQCVLTNQVIFQAGSQTRRFDLVLFVNGIPLVIGEAKTPTRPAISWVDGAVQVQDDYEVNVPAFFAPNVFSFATEGKTYRYGAIRQPLESWAPWREEDNNEYSGLNELQTAALGMLRPAIILDILKNFTLFATDKKHRKTKIICRFQQYHAANQIVDRVVQGRVKKGLIWHFQGSGKSLLMVFAAQKLRMHPALKNPTVLIVVDRIDLDTQITATFNTADVPNLISTDSREELRTLLAQDVRKVIITTIHKFGEADGVLNSRDNIIALVDEAHRTQEGDLGRKMREALPNAFLFGMTGTPINQRDRNTFFAFGAEEDEKGYLSRYSFEESIRDQATLPLRFESRLVELRVDKQSIDEAYANLTGHLSEADQANLARQAARMAVLVKAPERVQRIVSDIVDHYQEKVEPNGFKAMVVTFDRQACVLYKKAMDEILRPEASEIVMSVFHNETEYKAYDRSKEEEERLLDRFRDPADPLRFLIVTSRLLTGFDAPILQVMYLDKPMKEHNLLQGICRVNRPYPGKDYGLIVDYIGVFDDVARTLAFDEANMQQVITNLKALHAQLPEAMQTCLAYFPNVDRTLGGWEGLVAAQACLPDNETRDKFAGDFSLLSQLWEAISPDPVLSDYEDDYRWLGQVYESVKPPSGSGKLLWHALGAKTLDLIHENVHVERVRDDLDTLVMDADFLDELLGERDPEKIREVEIKVIARIRKHGNNPKFIALGKQLEDLKNRMEQGLVNSLDYLKQLLEIARKVLQAEKDVDPEEERQSAKAALTELFNETKTTQTPVIVERIVADIDEIVRNVRFPGWQQTIAGEREVKQALRRVLLKYQLHKEQELFDKAYGYIKEYY</sequence>
<evidence type="ECO:0000256" key="3">
    <source>
        <dbReference type="ARBA" id="ARBA00011296"/>
    </source>
</evidence>
<protein>
    <recommendedName>
        <fullName evidence="11">Type I restriction enzyme endonuclease subunit</fullName>
        <shortName evidence="11">R protein</shortName>
        <ecNumber evidence="11">3.1.21.3</ecNumber>
    </recommendedName>
</protein>
<comment type="catalytic activity">
    <reaction evidence="1 11">
        <text>Endonucleolytic cleavage of DNA to give random double-stranded fragments with terminal 5'-phosphates, ATP is simultaneously hydrolyzed.</text>
        <dbReference type="EC" id="3.1.21.3"/>
    </reaction>
</comment>
<accession>A0A0P6YB25</accession>
<evidence type="ECO:0000256" key="5">
    <source>
        <dbReference type="ARBA" id="ARBA00022741"/>
    </source>
</evidence>
<keyword evidence="9 11" id="KW-0067">ATP-binding</keyword>
<dbReference type="Pfam" id="PF18766">
    <property type="entry name" value="SWI2_SNF2"/>
    <property type="match status" value="1"/>
</dbReference>
<comment type="similarity">
    <text evidence="2 11">Belongs to the HsdR family.</text>
</comment>
<dbReference type="CDD" id="cd18030">
    <property type="entry name" value="DEXHc_RE_I_HsdR"/>
    <property type="match status" value="1"/>
</dbReference>
<dbReference type="CDD" id="cd22332">
    <property type="entry name" value="HsdR_N"/>
    <property type="match status" value="1"/>
</dbReference>
<dbReference type="InterPro" id="IPR055180">
    <property type="entry name" value="HsdR_RecA-like_helicase_dom_2"/>
</dbReference>
<dbReference type="InterPro" id="IPR027417">
    <property type="entry name" value="P-loop_NTPase"/>
</dbReference>
<keyword evidence="10 11" id="KW-0238">DNA-binding</keyword>
<keyword evidence="7" id="KW-0255">Endonuclease</keyword>
<name>A0A0P6YB25_9CHLR</name>
<dbReference type="InterPro" id="IPR007409">
    <property type="entry name" value="Restrct_endonuc_type1_HsdR_N"/>
</dbReference>
<keyword evidence="6 11" id="KW-0680">Restriction system</keyword>
<evidence type="ECO:0000256" key="2">
    <source>
        <dbReference type="ARBA" id="ARBA00008598"/>
    </source>
</evidence>
<evidence type="ECO:0000256" key="9">
    <source>
        <dbReference type="ARBA" id="ARBA00022840"/>
    </source>
</evidence>
<dbReference type="AlphaFoldDB" id="A0A0P6YB25"/>
<dbReference type="NCBIfam" id="TIGR00348">
    <property type="entry name" value="hsdR"/>
    <property type="match status" value="1"/>
</dbReference>
<evidence type="ECO:0000313" key="13">
    <source>
        <dbReference type="EMBL" id="KPL86607.1"/>
    </source>
</evidence>
<dbReference type="InterPro" id="IPR004473">
    <property type="entry name" value="Restrct_endonuc_typeI_HsdR"/>
</dbReference>
<dbReference type="PATRIC" id="fig|229921.5.peg.3129"/>
<dbReference type="REBASE" id="132882">
    <property type="entry name" value="LsaKIBI1ORF5550P"/>
</dbReference>
<evidence type="ECO:0000256" key="6">
    <source>
        <dbReference type="ARBA" id="ARBA00022747"/>
    </source>
</evidence>
<dbReference type="Pfam" id="PF04313">
    <property type="entry name" value="HSDR_N"/>
    <property type="match status" value="1"/>
</dbReference>
<dbReference type="Gene3D" id="3.90.1570.50">
    <property type="match status" value="1"/>
</dbReference>
<comment type="function">
    <text evidence="11">Subunit R is required for both nuclease and ATPase activities, but not for modification.</text>
</comment>
<organism evidence="13 14">
    <name type="scientific">Levilinea saccharolytica</name>
    <dbReference type="NCBI Taxonomy" id="229921"/>
    <lineage>
        <taxon>Bacteria</taxon>
        <taxon>Bacillati</taxon>
        <taxon>Chloroflexota</taxon>
        <taxon>Anaerolineae</taxon>
        <taxon>Anaerolineales</taxon>
        <taxon>Anaerolineaceae</taxon>
        <taxon>Levilinea</taxon>
    </lineage>
</organism>
<evidence type="ECO:0000313" key="14">
    <source>
        <dbReference type="Proteomes" id="UP000050501"/>
    </source>
</evidence>
<dbReference type="PANTHER" id="PTHR30195:SF15">
    <property type="entry name" value="TYPE I RESTRICTION ENZYME HINDI ENDONUCLEASE SUBUNIT"/>
    <property type="match status" value="1"/>
</dbReference>
<feature type="domain" description="Helicase ATP-binding" evidence="12">
    <location>
        <begin position="298"/>
        <end position="458"/>
    </location>
</feature>
<dbReference type="GO" id="GO:0009035">
    <property type="term" value="F:type I site-specific deoxyribonuclease activity"/>
    <property type="evidence" value="ECO:0007669"/>
    <property type="project" value="UniProtKB-EC"/>
</dbReference>
<evidence type="ECO:0000256" key="11">
    <source>
        <dbReference type="RuleBase" id="RU364115"/>
    </source>
</evidence>
<comment type="subunit">
    <text evidence="3 11">The type I restriction/modification system is composed of three polypeptides R, M and S.</text>
</comment>
<dbReference type="GO" id="GO:0003677">
    <property type="term" value="F:DNA binding"/>
    <property type="evidence" value="ECO:0007669"/>
    <property type="project" value="UniProtKB-KW"/>
</dbReference>
<dbReference type="OrthoDB" id="9758243at2"/>
<evidence type="ECO:0000256" key="4">
    <source>
        <dbReference type="ARBA" id="ARBA00022722"/>
    </source>
</evidence>
<keyword evidence="8 11" id="KW-0378">Hydrolase</keyword>